<protein>
    <submittedName>
        <fullName evidence="1">Uncharacterized protein</fullName>
    </submittedName>
</protein>
<name>A0A4Q9EUZ3_9GAMM</name>
<comment type="caution">
    <text evidence="1">The sequence shown here is derived from an EMBL/GenBank/DDBJ whole genome shotgun (WGS) entry which is preliminary data.</text>
</comment>
<dbReference type="Proteomes" id="UP000293380">
    <property type="component" value="Unassembled WGS sequence"/>
</dbReference>
<evidence type="ECO:0000313" key="2">
    <source>
        <dbReference type="Proteomes" id="UP000293380"/>
    </source>
</evidence>
<sequence length="61" mass="6910">MNSTIAVANKQKIRCSALSELNLINGHTFFILRRVNSTRHDTHASVSLNNEIAVMFYGEKF</sequence>
<accession>A0A4Q9EUZ3</accession>
<organism evidence="1 2">
    <name type="scientific">Hafnia paralvei</name>
    <dbReference type="NCBI Taxonomy" id="546367"/>
    <lineage>
        <taxon>Bacteria</taxon>
        <taxon>Pseudomonadati</taxon>
        <taxon>Pseudomonadota</taxon>
        <taxon>Gammaproteobacteria</taxon>
        <taxon>Enterobacterales</taxon>
        <taxon>Hafniaceae</taxon>
        <taxon>Hafnia</taxon>
    </lineage>
</organism>
<gene>
    <name evidence="1" type="ORF">EYY89_07920</name>
</gene>
<reference evidence="1 2" key="1">
    <citation type="submission" date="2019-02" db="EMBL/GenBank/DDBJ databases">
        <title>Comparative genomic analysis of the Hafnia genus genomes.</title>
        <authorList>
            <person name="Zhiqiu Y."/>
            <person name="Chao Y."/>
            <person name="Yuhui D."/>
            <person name="Di H."/>
            <person name="Bin L."/>
        </authorList>
    </citation>
    <scope>NUCLEOTIDE SEQUENCE [LARGE SCALE GENOMIC DNA]</scope>
    <source>
        <strain evidence="1 2">PCM_1194</strain>
    </source>
</reference>
<evidence type="ECO:0000313" key="1">
    <source>
        <dbReference type="EMBL" id="TBM28717.1"/>
    </source>
</evidence>
<dbReference type="AlphaFoldDB" id="A0A4Q9EUZ3"/>
<proteinExistence type="predicted"/>
<dbReference type="EMBL" id="SITD01000045">
    <property type="protein sequence ID" value="TBM28717.1"/>
    <property type="molecule type" value="Genomic_DNA"/>
</dbReference>